<evidence type="ECO:0000313" key="2">
    <source>
        <dbReference type="Proteomes" id="UP001530377"/>
    </source>
</evidence>
<reference evidence="1 2" key="1">
    <citation type="submission" date="2024-10" db="EMBL/GenBank/DDBJ databases">
        <title>Updated reference genomes for cyclostephanoid diatoms.</title>
        <authorList>
            <person name="Roberts W.R."/>
            <person name="Alverson A.J."/>
        </authorList>
    </citation>
    <scope>NUCLEOTIDE SEQUENCE [LARGE SCALE GENOMIC DNA]</scope>
    <source>
        <strain evidence="1 2">AJA228-03</strain>
    </source>
</reference>
<protein>
    <submittedName>
        <fullName evidence="1">Uncharacterized protein</fullName>
    </submittedName>
</protein>
<proteinExistence type="predicted"/>
<comment type="caution">
    <text evidence="1">The sequence shown here is derived from an EMBL/GenBank/DDBJ whole genome shotgun (WGS) entry which is preliminary data.</text>
</comment>
<accession>A0ABD3R592</accession>
<dbReference type="AlphaFoldDB" id="A0ABD3R592"/>
<name>A0ABD3R592_9STRA</name>
<keyword evidence="2" id="KW-1185">Reference proteome</keyword>
<dbReference type="EMBL" id="JALLPB020000550">
    <property type="protein sequence ID" value="KAL3808070.1"/>
    <property type="molecule type" value="Genomic_DNA"/>
</dbReference>
<organism evidence="1 2">
    <name type="scientific">Cyclostephanos tholiformis</name>
    <dbReference type="NCBI Taxonomy" id="382380"/>
    <lineage>
        <taxon>Eukaryota</taxon>
        <taxon>Sar</taxon>
        <taxon>Stramenopiles</taxon>
        <taxon>Ochrophyta</taxon>
        <taxon>Bacillariophyta</taxon>
        <taxon>Coscinodiscophyceae</taxon>
        <taxon>Thalassiosirophycidae</taxon>
        <taxon>Stephanodiscales</taxon>
        <taxon>Stephanodiscaceae</taxon>
        <taxon>Cyclostephanos</taxon>
    </lineage>
</organism>
<sequence>MIMGELIMEAKMKMAKNDEKGILEKIVLDADIIKIIETSKDVMAAMLKETGIEKVDELIDNIKEIMEDPSLILSALAQPFDTFATD</sequence>
<gene>
    <name evidence="1" type="ORF">ACHAXA_007191</name>
</gene>
<evidence type="ECO:0000313" key="1">
    <source>
        <dbReference type="EMBL" id="KAL3808070.1"/>
    </source>
</evidence>
<dbReference type="Proteomes" id="UP001530377">
    <property type="component" value="Unassembled WGS sequence"/>
</dbReference>